<evidence type="ECO:0000256" key="1">
    <source>
        <dbReference type="ARBA" id="ARBA00004141"/>
    </source>
</evidence>
<evidence type="ECO:0000256" key="6">
    <source>
        <dbReference type="ARBA" id="ARBA00023136"/>
    </source>
</evidence>
<keyword evidence="7" id="KW-0413">Isomerase</keyword>
<comment type="subcellular location">
    <subcellularLocation>
        <location evidence="1">Membrane</location>
        <topology evidence="1">Multi-pass membrane protein</topology>
    </subcellularLocation>
</comment>
<evidence type="ECO:0000256" key="5">
    <source>
        <dbReference type="ARBA" id="ARBA00022989"/>
    </source>
</evidence>
<comment type="caution">
    <text evidence="9">The sequence shown here is derived from an EMBL/GenBank/DDBJ whole genome shotgun (WGS) entry which is preliminary data.</text>
</comment>
<name>A0A430HZD3_9CORY</name>
<dbReference type="GO" id="GO:0045436">
    <property type="term" value="F:lycopene beta cyclase activity"/>
    <property type="evidence" value="ECO:0007669"/>
    <property type="project" value="UniProtKB-ARBA"/>
</dbReference>
<evidence type="ECO:0000256" key="8">
    <source>
        <dbReference type="SAM" id="Phobius"/>
    </source>
</evidence>
<evidence type="ECO:0000256" key="4">
    <source>
        <dbReference type="ARBA" id="ARBA00022746"/>
    </source>
</evidence>
<dbReference type="GO" id="GO:0016020">
    <property type="term" value="C:membrane"/>
    <property type="evidence" value="ECO:0007669"/>
    <property type="project" value="UniProtKB-SubCell"/>
</dbReference>
<feature type="transmembrane region" description="Helical" evidence="8">
    <location>
        <begin position="80"/>
        <end position="101"/>
    </location>
</feature>
<dbReference type="AlphaFoldDB" id="A0A430HZD3"/>
<dbReference type="GO" id="GO:0016872">
    <property type="term" value="F:intramolecular lyase activity"/>
    <property type="evidence" value="ECO:0007669"/>
    <property type="project" value="InterPro"/>
</dbReference>
<keyword evidence="10" id="KW-1185">Reference proteome</keyword>
<evidence type="ECO:0000256" key="3">
    <source>
        <dbReference type="ARBA" id="ARBA00022692"/>
    </source>
</evidence>
<evidence type="ECO:0000313" key="9">
    <source>
        <dbReference type="EMBL" id="RSZ63961.1"/>
    </source>
</evidence>
<evidence type="ECO:0000313" key="10">
    <source>
        <dbReference type="Proteomes" id="UP000274907"/>
    </source>
</evidence>
<feature type="transmembrane region" description="Helical" evidence="8">
    <location>
        <begin position="35"/>
        <end position="60"/>
    </location>
</feature>
<dbReference type="NCBIfam" id="TIGR03462">
    <property type="entry name" value="CarR_dom_SF"/>
    <property type="match status" value="1"/>
</dbReference>
<protein>
    <submittedName>
        <fullName evidence="9">Lycopene cyclase domain-containing protein</fullName>
    </submittedName>
</protein>
<feature type="transmembrane region" description="Helical" evidence="8">
    <location>
        <begin position="6"/>
        <end position="23"/>
    </location>
</feature>
<evidence type="ECO:0000256" key="2">
    <source>
        <dbReference type="ARBA" id="ARBA00004829"/>
    </source>
</evidence>
<keyword evidence="3 8" id="KW-0812">Transmembrane</keyword>
<dbReference type="InterPro" id="IPR017825">
    <property type="entry name" value="Lycopene_cyclase_dom"/>
</dbReference>
<accession>A0A430HZD3</accession>
<comment type="pathway">
    <text evidence="2">Carotenoid biosynthesis.</text>
</comment>
<keyword evidence="5 8" id="KW-1133">Transmembrane helix</keyword>
<dbReference type="EMBL" id="RXHJ01000006">
    <property type="protein sequence ID" value="RSZ63961.1"/>
    <property type="molecule type" value="Genomic_DNA"/>
</dbReference>
<organism evidence="9 10">
    <name type="scientific">Corynebacterium hylobatis</name>
    <dbReference type="NCBI Taxonomy" id="1859290"/>
    <lineage>
        <taxon>Bacteria</taxon>
        <taxon>Bacillati</taxon>
        <taxon>Actinomycetota</taxon>
        <taxon>Actinomycetes</taxon>
        <taxon>Mycobacteriales</taxon>
        <taxon>Corynebacteriaceae</taxon>
        <taxon>Corynebacterium</taxon>
    </lineage>
</organism>
<proteinExistence type="predicted"/>
<dbReference type="OrthoDB" id="4774157at2"/>
<dbReference type="Proteomes" id="UP000274907">
    <property type="component" value="Unassembled WGS sequence"/>
</dbReference>
<gene>
    <name evidence="9" type="ORF">EAH68_06660</name>
</gene>
<reference evidence="9 10" key="1">
    <citation type="submission" date="2018-12" db="EMBL/GenBank/DDBJ databases">
        <title>YIM 101343 draft genome.</title>
        <authorList>
            <person name="Chen X."/>
        </authorList>
    </citation>
    <scope>NUCLEOTIDE SEQUENCE [LARGE SCALE GENOMIC DNA]</scope>
    <source>
        <strain evidence="9 10">YIM 101343</strain>
    </source>
</reference>
<evidence type="ECO:0000256" key="7">
    <source>
        <dbReference type="ARBA" id="ARBA00023235"/>
    </source>
</evidence>
<dbReference type="GO" id="GO:0016117">
    <property type="term" value="P:carotenoid biosynthetic process"/>
    <property type="evidence" value="ECO:0007669"/>
    <property type="project" value="UniProtKB-KW"/>
</dbReference>
<sequence>MEFTYLAILLFLLVCMALCDWRWKLSFFLHPRRATILSVVVVAAFLAWDGLGIVTGTFFRGDTPYMTGVLLAPELPLEELFFLFFLTYLTINLTSGTRLLLDARSTPGRPS</sequence>
<keyword evidence="6 8" id="KW-0472">Membrane</keyword>
<keyword evidence="4" id="KW-0125">Carotenoid biosynthesis</keyword>